<evidence type="ECO:0000256" key="5">
    <source>
        <dbReference type="SAM" id="Phobius"/>
    </source>
</evidence>
<feature type="disulfide bond" description="Redox-active" evidence="4">
    <location>
        <begin position="81"/>
        <end position="85"/>
    </location>
</feature>
<accession>A0A0P0USL8</accession>
<proteinExistence type="inferred from homology"/>
<evidence type="ECO:0000256" key="4">
    <source>
        <dbReference type="PIRSR" id="PIRSR603782-2"/>
    </source>
</evidence>
<reference evidence="7 8" key="1">
    <citation type="journal article" date="2000" name="Mar. Ecol. Prog. Ser.">
        <title>Phylogenetic characterization of endosymbionts in three hydrothermal vent mussels: influence on host distributions.</title>
        <authorList>
            <person name="Fujiwara Y."/>
            <person name="Takai K."/>
            <person name="Uematsu K."/>
            <person name="Tsuchida S."/>
            <person name="Hunt J.C."/>
            <person name="Hashimoto J."/>
        </authorList>
    </citation>
    <scope>NUCLEOTIDE SEQUENCE [LARGE SCALE GENOMIC DNA]</scope>
    <source>
        <strain evidence="7 8">Myojin Knoll</strain>
    </source>
</reference>
<evidence type="ECO:0000256" key="1">
    <source>
        <dbReference type="ARBA" id="ARBA00010996"/>
    </source>
</evidence>
<dbReference type="InterPro" id="IPR003782">
    <property type="entry name" value="SCO1/SenC"/>
</dbReference>
<dbReference type="Proteomes" id="UP000067399">
    <property type="component" value="Chromosome"/>
</dbReference>
<protein>
    <recommendedName>
        <fullName evidence="6">Thioredoxin domain-containing protein</fullName>
    </recommendedName>
</protein>
<dbReference type="KEGG" id="ebh:BSEPE_1096"/>
<feature type="domain" description="Thioredoxin" evidence="6">
    <location>
        <begin position="43"/>
        <end position="225"/>
    </location>
</feature>
<organism evidence="7 8">
    <name type="scientific">endosymbiont of Bathymodiolus septemdierum str. Myojin knoll</name>
    <dbReference type="NCBI Taxonomy" id="1303921"/>
    <lineage>
        <taxon>Bacteria</taxon>
        <taxon>Pseudomonadati</taxon>
        <taxon>Pseudomonadota</taxon>
        <taxon>Gammaproteobacteria</taxon>
        <taxon>sulfur-oxidizing symbionts</taxon>
    </lineage>
</organism>
<evidence type="ECO:0000313" key="8">
    <source>
        <dbReference type="Proteomes" id="UP000067399"/>
    </source>
</evidence>
<dbReference type="RefSeq" id="WP_066044952.1">
    <property type="nucleotide sequence ID" value="NZ_AP013042.1"/>
</dbReference>
<keyword evidence="5" id="KW-1133">Transmembrane helix</keyword>
<keyword evidence="2 3" id="KW-0186">Copper</keyword>
<keyword evidence="8" id="KW-1185">Reference proteome</keyword>
<dbReference type="EMBL" id="AP013042">
    <property type="protein sequence ID" value="BAS68085.1"/>
    <property type="molecule type" value="Genomic_DNA"/>
</dbReference>
<dbReference type="InterPro" id="IPR013766">
    <property type="entry name" value="Thioredoxin_domain"/>
</dbReference>
<dbReference type="STRING" id="1303921.BSEPE_1096"/>
<keyword evidence="5" id="KW-0812">Transmembrane</keyword>
<feature type="transmembrane region" description="Helical" evidence="5">
    <location>
        <begin position="6"/>
        <end position="24"/>
    </location>
</feature>
<evidence type="ECO:0000256" key="2">
    <source>
        <dbReference type="ARBA" id="ARBA00023008"/>
    </source>
</evidence>
<dbReference type="GO" id="GO:0046872">
    <property type="term" value="F:metal ion binding"/>
    <property type="evidence" value="ECO:0007669"/>
    <property type="project" value="UniProtKB-KW"/>
</dbReference>
<dbReference type="Gene3D" id="3.40.30.10">
    <property type="entry name" value="Glutaredoxin"/>
    <property type="match status" value="1"/>
</dbReference>
<dbReference type="PANTHER" id="PTHR12151">
    <property type="entry name" value="ELECTRON TRANSPORT PROTIN SCO1/SENC FAMILY MEMBER"/>
    <property type="match status" value="1"/>
</dbReference>
<evidence type="ECO:0000256" key="3">
    <source>
        <dbReference type="PIRSR" id="PIRSR603782-1"/>
    </source>
</evidence>
<gene>
    <name evidence="7" type="ORF">BSEPE_1096</name>
</gene>
<dbReference type="Pfam" id="PF02630">
    <property type="entry name" value="SCO1-SenC"/>
    <property type="match status" value="1"/>
</dbReference>
<comment type="similarity">
    <text evidence="1">Belongs to the SCO1/2 family.</text>
</comment>
<feature type="binding site" evidence="3">
    <location>
        <position position="85"/>
    </location>
    <ligand>
        <name>Cu cation</name>
        <dbReference type="ChEBI" id="CHEBI:23378"/>
    </ligand>
</feature>
<keyword evidence="5" id="KW-0472">Membrane</keyword>
<dbReference type="CDD" id="cd02968">
    <property type="entry name" value="SCO"/>
    <property type="match status" value="1"/>
</dbReference>
<dbReference type="SUPFAM" id="SSF52833">
    <property type="entry name" value="Thioredoxin-like"/>
    <property type="match status" value="1"/>
</dbReference>
<name>A0A0P0USL8_9GAMM</name>
<dbReference type="InterPro" id="IPR036249">
    <property type="entry name" value="Thioredoxin-like_sf"/>
</dbReference>
<dbReference type="AlphaFoldDB" id="A0A0P0USL8"/>
<feature type="binding site" evidence="3">
    <location>
        <position position="190"/>
    </location>
    <ligand>
        <name>Cu cation</name>
        <dbReference type="ChEBI" id="CHEBI:23378"/>
    </ligand>
</feature>
<dbReference type="OrthoDB" id="9790194at2"/>
<dbReference type="PROSITE" id="PS51352">
    <property type="entry name" value="THIOREDOXIN_2"/>
    <property type="match status" value="1"/>
</dbReference>
<keyword evidence="4" id="KW-1015">Disulfide bond</keyword>
<evidence type="ECO:0000313" key="7">
    <source>
        <dbReference type="EMBL" id="BAS68085.1"/>
    </source>
</evidence>
<evidence type="ECO:0000259" key="6">
    <source>
        <dbReference type="PROSITE" id="PS51352"/>
    </source>
</evidence>
<keyword evidence="3" id="KW-0479">Metal-binding</keyword>
<sequence length="226" mass="25970">MSIKKSILISTLIGLLALSFYFTMSNKDYKSLAKQLKGSYILHNLDKPLPLFSLVDHNNNKFDNSRLEGQWSLLLFIYTNCPDVCPTELFDMSRLKQIIVKDKKIDMPNVVAITFDPLRDTPKVLKKYITNFDKDFIGVSGEQVQIDRLIKPFGTYYERVIYAENGKQIILKANGKLPERAIKEGYTINHTAWIYLINPKGQIFAGFPSPHKPSDMAKDIERMVNF</sequence>
<dbReference type="PANTHER" id="PTHR12151:SF25">
    <property type="entry name" value="LINALOOL DEHYDRATASE_ISOMERASE DOMAIN-CONTAINING PROTEIN"/>
    <property type="match status" value="1"/>
</dbReference>
<feature type="binding site" evidence="3">
    <location>
        <position position="81"/>
    </location>
    <ligand>
        <name>Cu cation</name>
        <dbReference type="ChEBI" id="CHEBI:23378"/>
    </ligand>
</feature>
<reference evidence="7 8" key="2">
    <citation type="journal article" date="2016" name="ISME J.">
        <title>Heterogeneous composition of key metabolic gene clusters in a vent mussel symbiont population.</title>
        <authorList>
            <person name="Ikuta T."/>
            <person name="Takaki Y."/>
            <person name="Nagai Y."/>
            <person name="Shimamura S."/>
            <person name="Tsuda M."/>
            <person name="Kawagucci S."/>
            <person name="Aoki Y."/>
            <person name="Inoue K."/>
            <person name="Teruya M."/>
            <person name="Satou K."/>
            <person name="Teruya K."/>
            <person name="Shimoji M."/>
            <person name="Tamotsu H."/>
            <person name="Hirano T."/>
            <person name="Maruyama T."/>
            <person name="Yoshida T."/>
        </authorList>
    </citation>
    <scope>NUCLEOTIDE SEQUENCE [LARGE SCALE GENOMIC DNA]</scope>
    <source>
        <strain evidence="7 8">Myojin Knoll</strain>
    </source>
</reference>